<dbReference type="InterPro" id="IPR017853">
    <property type="entry name" value="GH"/>
</dbReference>
<dbReference type="SMART" id="SM00642">
    <property type="entry name" value="Aamy"/>
    <property type="match status" value="1"/>
</dbReference>
<dbReference type="PANTHER" id="PTHR10357">
    <property type="entry name" value="ALPHA-AMYLASE FAMILY MEMBER"/>
    <property type="match status" value="1"/>
</dbReference>
<dbReference type="InterPro" id="IPR013780">
    <property type="entry name" value="Glyco_hydro_b"/>
</dbReference>
<dbReference type="InterPro" id="IPR006047">
    <property type="entry name" value="GH13_cat_dom"/>
</dbReference>
<evidence type="ECO:0000259" key="3">
    <source>
        <dbReference type="SMART" id="SM00642"/>
    </source>
</evidence>
<dbReference type="GO" id="GO:0005975">
    <property type="term" value="P:carbohydrate metabolic process"/>
    <property type="evidence" value="ECO:0007669"/>
    <property type="project" value="InterPro"/>
</dbReference>
<dbReference type="SUPFAM" id="SSF51011">
    <property type="entry name" value="Glycosyl hydrolase domain"/>
    <property type="match status" value="1"/>
</dbReference>
<dbReference type="RefSeq" id="WP_098076943.1">
    <property type="nucleotide sequence ID" value="NZ_PDEQ01000007.1"/>
</dbReference>
<protein>
    <submittedName>
        <fullName evidence="4">Alpha-amylase</fullName>
    </submittedName>
</protein>
<keyword evidence="1" id="KW-0378">Hydrolase</keyword>
<accession>A0A2A8CV09</accession>
<evidence type="ECO:0000256" key="2">
    <source>
        <dbReference type="ARBA" id="ARBA00023295"/>
    </source>
</evidence>
<dbReference type="GO" id="GO:0016798">
    <property type="term" value="F:hydrolase activity, acting on glycosyl bonds"/>
    <property type="evidence" value="ECO:0007669"/>
    <property type="project" value="UniProtKB-KW"/>
</dbReference>
<dbReference type="CDD" id="cd11338">
    <property type="entry name" value="AmyAc_CMD"/>
    <property type="match status" value="1"/>
</dbReference>
<dbReference type="AlphaFoldDB" id="A0A2A8CV09"/>
<keyword evidence="5" id="KW-1185">Reference proteome</keyword>
<reference evidence="4 5" key="1">
    <citation type="submission" date="2017-10" db="EMBL/GenBank/DDBJ databases">
        <title>Draft genome of Longibacter Salinarum.</title>
        <authorList>
            <person name="Goh K.M."/>
            <person name="Shamsir M.S."/>
            <person name="Lim S.W."/>
        </authorList>
    </citation>
    <scope>NUCLEOTIDE SEQUENCE [LARGE SCALE GENOMIC DNA]</scope>
    <source>
        <strain evidence="4 5">KCTC 52045</strain>
    </source>
</reference>
<dbReference type="OrthoDB" id="9805159at2"/>
<dbReference type="EMBL" id="PDEQ01000007">
    <property type="protein sequence ID" value="PEN12599.1"/>
    <property type="molecule type" value="Genomic_DNA"/>
</dbReference>
<dbReference type="Proteomes" id="UP000220102">
    <property type="component" value="Unassembled WGS sequence"/>
</dbReference>
<name>A0A2A8CV09_9BACT</name>
<evidence type="ECO:0000313" key="4">
    <source>
        <dbReference type="EMBL" id="PEN12599.1"/>
    </source>
</evidence>
<dbReference type="PANTHER" id="PTHR10357:SF210">
    <property type="entry name" value="MALTODEXTRIN GLUCOSIDASE"/>
    <property type="match status" value="1"/>
</dbReference>
<dbReference type="Gene3D" id="3.20.20.80">
    <property type="entry name" value="Glycosidases"/>
    <property type="match status" value="1"/>
</dbReference>
<evidence type="ECO:0000256" key="1">
    <source>
        <dbReference type="ARBA" id="ARBA00022801"/>
    </source>
</evidence>
<sequence length="483" mass="55431">MIRTPDWVKHAVFYQIFPDRFARSGRVPVKDGLSLKPWGAPPHEQGFQGGDLYGIVDRLDFLDELGVTALYLNPIFASAANHRYHTYDYENVDPLLGGNEALRELLDEAHDRGIRVVLDGVFNHASRGFWPFHHVLENGGNSPYIDWFNIHDWPLNPYAPDADTPHNYDAWADLPALPELNTDNDEVRAYIMRIARKWIEFGVDGWRLDVPYEIEDSDFWREFRKVVKEANPEAYIVGEIWHEAEEWLQGDQFDAVMNYPFLWPTLSFFGSETLRDYKKTHLTFEPLDAPDFADAITDVFEMYDWEITQAQLNLLDSHDMGRALWIMGEDTDALRLSVLFQMTVPGAPCIYYGDEIGMSAGDDPHCREAFPWDEHDTWDEDLLEHYRNAVALRHDHEVLRTGSIDIFYAEESVIGFRRELDDTVAICLFNAGPSSAVIDLDAEDVGVPLRRYESAWPEGDAPLDLDDGLVTTTLPAQSARIWT</sequence>
<evidence type="ECO:0000313" key="5">
    <source>
        <dbReference type="Proteomes" id="UP000220102"/>
    </source>
</evidence>
<comment type="caution">
    <text evidence="4">The sequence shown here is derived from an EMBL/GenBank/DDBJ whole genome shotgun (WGS) entry which is preliminary data.</text>
</comment>
<dbReference type="Pfam" id="PF00128">
    <property type="entry name" value="Alpha-amylase"/>
    <property type="match status" value="1"/>
</dbReference>
<proteinExistence type="predicted"/>
<dbReference type="Gene3D" id="2.60.40.1180">
    <property type="entry name" value="Golgi alpha-mannosidase II"/>
    <property type="match status" value="1"/>
</dbReference>
<feature type="domain" description="Glycosyl hydrolase family 13 catalytic" evidence="3">
    <location>
        <begin position="15"/>
        <end position="393"/>
    </location>
</feature>
<keyword evidence="2" id="KW-0326">Glycosidase</keyword>
<dbReference type="SUPFAM" id="SSF51445">
    <property type="entry name" value="(Trans)glycosidases"/>
    <property type="match status" value="1"/>
</dbReference>
<gene>
    <name evidence="4" type="ORF">CRI94_13875</name>
</gene>
<organism evidence="4 5">
    <name type="scientific">Longibacter salinarum</name>
    <dbReference type="NCBI Taxonomy" id="1850348"/>
    <lineage>
        <taxon>Bacteria</taxon>
        <taxon>Pseudomonadati</taxon>
        <taxon>Rhodothermota</taxon>
        <taxon>Rhodothermia</taxon>
        <taxon>Rhodothermales</taxon>
        <taxon>Salisaetaceae</taxon>
        <taxon>Longibacter</taxon>
    </lineage>
</organism>